<evidence type="ECO:0000313" key="2">
    <source>
        <dbReference type="Proteomes" id="UP001056120"/>
    </source>
</evidence>
<dbReference type="EMBL" id="CM042029">
    <property type="protein sequence ID" value="KAI3795019.1"/>
    <property type="molecule type" value="Genomic_DNA"/>
</dbReference>
<keyword evidence="2" id="KW-1185">Reference proteome</keyword>
<dbReference type="Proteomes" id="UP001056120">
    <property type="component" value="Linkage Group LG12"/>
</dbReference>
<evidence type="ECO:0000313" key="1">
    <source>
        <dbReference type="EMBL" id="KAI3795019.1"/>
    </source>
</evidence>
<accession>A0ACB9HGZ3</accession>
<proteinExistence type="predicted"/>
<sequence length="351" mass="39007">MAATVGWAYSSISNGSSLANNDLDRNGDIRPHVTEPATPQSLSLITSYNLLASMIEDSSSSYSSAFKSKPSVAYGLCRSSTDSGANFVAGLDKDTPAESENVSTYDHEIRKERIYWSTELHRQFFNTLHQLGGSQAVTPKQIGELMQVDGLTNDEVKSHLQVPPKLLDHMISVRNMLVHFILILFTMIVPEGATTNNTAKPGYPTKCGNITVPYPFGIGTYCSLEQKFNLTCNISNYDPPKHFVGKIRIYNVSDSELRVFTRISYICYNQTGVVYEHVGWSNLTRFFTFSVKNKFTVLGCDNYALITGTNRGDFSSGCFRLCRKERDVRGGECSGNRLLSNIGSHKLQCYT</sequence>
<protein>
    <submittedName>
        <fullName evidence="1">Uncharacterized protein</fullName>
    </submittedName>
</protein>
<reference evidence="1 2" key="2">
    <citation type="journal article" date="2022" name="Mol. Ecol. Resour.">
        <title>The genomes of chicory, endive, great burdock and yacon provide insights into Asteraceae paleo-polyploidization history and plant inulin production.</title>
        <authorList>
            <person name="Fan W."/>
            <person name="Wang S."/>
            <person name="Wang H."/>
            <person name="Wang A."/>
            <person name="Jiang F."/>
            <person name="Liu H."/>
            <person name="Zhao H."/>
            <person name="Xu D."/>
            <person name="Zhang Y."/>
        </authorList>
    </citation>
    <scope>NUCLEOTIDE SEQUENCE [LARGE SCALE GENOMIC DNA]</scope>
    <source>
        <strain evidence="2">cv. Yunnan</strain>
        <tissue evidence="1">Leaves</tissue>
    </source>
</reference>
<organism evidence="1 2">
    <name type="scientific">Smallanthus sonchifolius</name>
    <dbReference type="NCBI Taxonomy" id="185202"/>
    <lineage>
        <taxon>Eukaryota</taxon>
        <taxon>Viridiplantae</taxon>
        <taxon>Streptophyta</taxon>
        <taxon>Embryophyta</taxon>
        <taxon>Tracheophyta</taxon>
        <taxon>Spermatophyta</taxon>
        <taxon>Magnoliopsida</taxon>
        <taxon>eudicotyledons</taxon>
        <taxon>Gunneridae</taxon>
        <taxon>Pentapetalae</taxon>
        <taxon>asterids</taxon>
        <taxon>campanulids</taxon>
        <taxon>Asterales</taxon>
        <taxon>Asteraceae</taxon>
        <taxon>Asteroideae</taxon>
        <taxon>Heliantheae alliance</taxon>
        <taxon>Millerieae</taxon>
        <taxon>Smallanthus</taxon>
    </lineage>
</organism>
<comment type="caution">
    <text evidence="1">The sequence shown here is derived from an EMBL/GenBank/DDBJ whole genome shotgun (WGS) entry which is preliminary data.</text>
</comment>
<reference evidence="2" key="1">
    <citation type="journal article" date="2022" name="Mol. Ecol. Resour.">
        <title>The genomes of chicory, endive, great burdock and yacon provide insights into Asteraceae palaeo-polyploidization history and plant inulin production.</title>
        <authorList>
            <person name="Fan W."/>
            <person name="Wang S."/>
            <person name="Wang H."/>
            <person name="Wang A."/>
            <person name="Jiang F."/>
            <person name="Liu H."/>
            <person name="Zhao H."/>
            <person name="Xu D."/>
            <person name="Zhang Y."/>
        </authorList>
    </citation>
    <scope>NUCLEOTIDE SEQUENCE [LARGE SCALE GENOMIC DNA]</scope>
    <source>
        <strain evidence="2">cv. Yunnan</strain>
    </source>
</reference>
<name>A0ACB9HGZ3_9ASTR</name>
<gene>
    <name evidence="1" type="ORF">L1987_37662</name>
</gene>